<dbReference type="PANTHER" id="PTHR35147">
    <property type="entry name" value="CHEMORECEPTOR GLUTAMINE DEAMIDASE CHED-RELATED"/>
    <property type="match status" value="1"/>
</dbReference>
<evidence type="ECO:0000256" key="1">
    <source>
        <dbReference type="ARBA" id="ARBA00022500"/>
    </source>
</evidence>
<evidence type="ECO:0000256" key="2">
    <source>
        <dbReference type="ARBA" id="ARBA00022801"/>
    </source>
</evidence>
<dbReference type="SUPFAM" id="SSF64438">
    <property type="entry name" value="CNF1/YfiH-like putative cysteine hydrolases"/>
    <property type="match status" value="1"/>
</dbReference>
<protein>
    <submittedName>
        <fullName evidence="3">Chemotaxis protein CheD</fullName>
    </submittedName>
</protein>
<dbReference type="CDD" id="cd16352">
    <property type="entry name" value="CheD"/>
    <property type="match status" value="1"/>
</dbReference>
<accession>A0ABS3LY06</accession>
<dbReference type="Proteomes" id="UP000664771">
    <property type="component" value="Unassembled WGS sequence"/>
</dbReference>
<gene>
    <name evidence="3" type="ORF">J2D73_13485</name>
</gene>
<name>A0ABS3LY06_9PROT</name>
<dbReference type="Gene3D" id="3.30.1330.200">
    <property type="match status" value="1"/>
</dbReference>
<keyword evidence="2" id="KW-0378">Hydrolase</keyword>
<comment type="caution">
    <text evidence="3">The sequence shown here is derived from an EMBL/GenBank/DDBJ whole genome shotgun (WGS) entry which is preliminary data.</text>
</comment>
<keyword evidence="1" id="KW-0145">Chemotaxis</keyword>
<dbReference type="Pfam" id="PF03975">
    <property type="entry name" value="CheD"/>
    <property type="match status" value="1"/>
</dbReference>
<organism evidence="3 4">
    <name type="scientific">Acetobacter sacchari</name>
    <dbReference type="NCBI Taxonomy" id="2661687"/>
    <lineage>
        <taxon>Bacteria</taxon>
        <taxon>Pseudomonadati</taxon>
        <taxon>Pseudomonadota</taxon>
        <taxon>Alphaproteobacteria</taxon>
        <taxon>Acetobacterales</taxon>
        <taxon>Acetobacteraceae</taxon>
        <taxon>Acetobacter</taxon>
    </lineage>
</organism>
<evidence type="ECO:0000313" key="4">
    <source>
        <dbReference type="Proteomes" id="UP000664771"/>
    </source>
</evidence>
<dbReference type="InterPro" id="IPR011324">
    <property type="entry name" value="Cytotoxic_necrot_fac-like_cat"/>
</dbReference>
<keyword evidence="4" id="KW-1185">Reference proteome</keyword>
<dbReference type="InterPro" id="IPR038592">
    <property type="entry name" value="CheD-like_sf"/>
</dbReference>
<dbReference type="InterPro" id="IPR005659">
    <property type="entry name" value="Chemorcpt_Glu_NH3ase_CheD"/>
</dbReference>
<proteinExistence type="predicted"/>
<reference evidence="3 4" key="1">
    <citation type="submission" date="2021-03" db="EMBL/GenBank/DDBJ databases">
        <title>The complete genome sequence of Acetobacter sacchari TBRC 11175.</title>
        <authorList>
            <person name="Charoenyingcharoen P."/>
            <person name="Yukphan P."/>
        </authorList>
    </citation>
    <scope>NUCLEOTIDE SEQUENCE [LARGE SCALE GENOMIC DNA]</scope>
    <source>
        <strain evidence="3 4">TBRC 11175</strain>
    </source>
</reference>
<sequence>MNHFLLPNLALISSQATSSSGLHVMEFLVDSLLLRGARRGNLQCKVFGGATVQPLLRDIEDRNSESIRKYLSSERINRVSSSLGGSKGRRIRFWPVSGRVQHAWMQDAVGDGTMMDQRGKNEIPFPEHEADI</sequence>
<dbReference type="PANTHER" id="PTHR35147:SF3">
    <property type="entry name" value="CHEMORECEPTOR GLUTAMINE DEAMIDASE CHED 1-RELATED"/>
    <property type="match status" value="1"/>
</dbReference>
<dbReference type="RefSeq" id="WP_207882045.1">
    <property type="nucleotide sequence ID" value="NZ_JAFVMF010000014.1"/>
</dbReference>
<evidence type="ECO:0000313" key="3">
    <source>
        <dbReference type="EMBL" id="MBO1360800.1"/>
    </source>
</evidence>
<dbReference type="EMBL" id="JAFVMF010000014">
    <property type="protein sequence ID" value="MBO1360800.1"/>
    <property type="molecule type" value="Genomic_DNA"/>
</dbReference>